<dbReference type="Proteomes" id="UP000199223">
    <property type="component" value="Unassembled WGS sequence"/>
</dbReference>
<sequence>MTLYRRFPRPDGLTLERDALRVYMMCNGQRDLDEVVSLTRLSLAQVREALGWLECRALIAPLEPGGAAADAGPAQTASTQGTAAQAPTLKILEGVLRQHLGAAASPHIERLRACPDETALRLEVPRLVARLKLVVNRQVGEALERAYLSLPPL</sequence>
<dbReference type="RefSeq" id="WP_177183101.1">
    <property type="nucleotide sequence ID" value="NZ_FNZA01000005.1"/>
</dbReference>
<reference evidence="2" key="1">
    <citation type="submission" date="2016-10" db="EMBL/GenBank/DDBJ databases">
        <authorList>
            <person name="Varghese N."/>
            <person name="Submissions S."/>
        </authorList>
    </citation>
    <scope>NUCLEOTIDE SEQUENCE [LARGE SCALE GENOMIC DNA]</scope>
    <source>
        <strain evidence="2">CGMCC 1.10218</strain>
    </source>
</reference>
<gene>
    <name evidence="1" type="ORF">SAMN04488058_10573</name>
</gene>
<dbReference type="AlphaFoldDB" id="A0A1H6XFP5"/>
<name>A0A1H6XFP5_9DEIO</name>
<proteinExistence type="predicted"/>
<evidence type="ECO:0000313" key="2">
    <source>
        <dbReference type="Proteomes" id="UP000199223"/>
    </source>
</evidence>
<keyword evidence="2" id="KW-1185">Reference proteome</keyword>
<evidence type="ECO:0000313" key="1">
    <source>
        <dbReference type="EMBL" id="SEJ23700.1"/>
    </source>
</evidence>
<protein>
    <submittedName>
        <fullName evidence="1">Uncharacterized protein</fullName>
    </submittedName>
</protein>
<dbReference type="EMBL" id="FNZA01000005">
    <property type="protein sequence ID" value="SEJ23700.1"/>
    <property type="molecule type" value="Genomic_DNA"/>
</dbReference>
<dbReference type="STRING" id="856736.SAMN04488058_10573"/>
<organism evidence="1 2">
    <name type="scientific">Deinococcus reticulitermitis</name>
    <dbReference type="NCBI Taxonomy" id="856736"/>
    <lineage>
        <taxon>Bacteria</taxon>
        <taxon>Thermotogati</taxon>
        <taxon>Deinococcota</taxon>
        <taxon>Deinococci</taxon>
        <taxon>Deinococcales</taxon>
        <taxon>Deinococcaceae</taxon>
        <taxon>Deinococcus</taxon>
    </lineage>
</organism>
<accession>A0A1H6XFP5</accession>